<proteinExistence type="predicted"/>
<name>A0A2P2NNK9_RHIMU</name>
<dbReference type="AlphaFoldDB" id="A0A2P2NNK9"/>
<dbReference type="EMBL" id="GGEC01063614">
    <property type="protein sequence ID" value="MBX44098.1"/>
    <property type="molecule type" value="Transcribed_RNA"/>
</dbReference>
<protein>
    <submittedName>
        <fullName evidence="1">Uncharacterized protein</fullName>
    </submittedName>
</protein>
<evidence type="ECO:0000313" key="1">
    <source>
        <dbReference type="EMBL" id="MBX44098.1"/>
    </source>
</evidence>
<accession>A0A2P2NNK9</accession>
<sequence length="42" mass="4793">MSEFSLPVLGFRLGGGTHHRFQLFIETYTTFQHCDIFATSIS</sequence>
<reference evidence="1" key="1">
    <citation type="submission" date="2018-02" db="EMBL/GenBank/DDBJ databases">
        <title>Rhizophora mucronata_Transcriptome.</title>
        <authorList>
            <person name="Meera S.P."/>
            <person name="Sreeshan A."/>
            <person name="Augustine A."/>
        </authorList>
    </citation>
    <scope>NUCLEOTIDE SEQUENCE</scope>
    <source>
        <tissue evidence="1">Leaf</tissue>
    </source>
</reference>
<organism evidence="1">
    <name type="scientific">Rhizophora mucronata</name>
    <name type="common">Asiatic mangrove</name>
    <dbReference type="NCBI Taxonomy" id="61149"/>
    <lineage>
        <taxon>Eukaryota</taxon>
        <taxon>Viridiplantae</taxon>
        <taxon>Streptophyta</taxon>
        <taxon>Embryophyta</taxon>
        <taxon>Tracheophyta</taxon>
        <taxon>Spermatophyta</taxon>
        <taxon>Magnoliopsida</taxon>
        <taxon>eudicotyledons</taxon>
        <taxon>Gunneridae</taxon>
        <taxon>Pentapetalae</taxon>
        <taxon>rosids</taxon>
        <taxon>fabids</taxon>
        <taxon>Malpighiales</taxon>
        <taxon>Rhizophoraceae</taxon>
        <taxon>Rhizophora</taxon>
    </lineage>
</organism>